<evidence type="ECO:0000259" key="12">
    <source>
        <dbReference type="Pfam" id="PF00793"/>
    </source>
</evidence>
<dbReference type="EC" id="2.5.1.54" evidence="4"/>
<dbReference type="AlphaFoldDB" id="A0A813JFX5"/>
<dbReference type="Gene3D" id="3.20.20.70">
    <property type="entry name" value="Aldolase class I"/>
    <property type="match status" value="1"/>
</dbReference>
<evidence type="ECO:0000256" key="11">
    <source>
        <dbReference type="ARBA" id="ARBA00047508"/>
    </source>
</evidence>
<proteinExistence type="inferred from homology"/>
<feature type="domain" description="DAHP synthetase I/KDSA" evidence="12">
    <location>
        <begin position="22"/>
        <end position="297"/>
    </location>
</feature>
<dbReference type="PIRSF" id="PIRSF001361">
    <property type="entry name" value="DAHP_synthase"/>
    <property type="match status" value="1"/>
</dbReference>
<evidence type="ECO:0000256" key="4">
    <source>
        <dbReference type="ARBA" id="ARBA00012694"/>
    </source>
</evidence>
<dbReference type="InterPro" id="IPR006218">
    <property type="entry name" value="DAHP1/KDSA"/>
</dbReference>
<dbReference type="EMBL" id="CAJNNW010025216">
    <property type="protein sequence ID" value="CAE8676263.1"/>
    <property type="molecule type" value="Genomic_DNA"/>
</dbReference>
<dbReference type="GO" id="GO:0009073">
    <property type="term" value="P:aromatic amino acid family biosynthetic process"/>
    <property type="evidence" value="ECO:0007669"/>
    <property type="project" value="UniProtKB-KW"/>
</dbReference>
<sequence length="328" mass="35759">MEEYPGTNGCVDTVRRSRHAASDCISGTSDRLVVVVGPCSIHDPKSAMEYAKRLKCEAERFKDDLVIMMRVYFEKPRTTIGWKGLVNDPYLDGSFRVNDGLRIGRKLLRVINNLGVPCACEFLDMLTPQYISDLVSWVAIGARTTECQPHRELASGLSMPVGFMNATSGDVDVAIDAVMAARHPHCFFSISKQGTAAIVHSKGNEQTHVVLCGGKAGPNFDDKSVKSCLEKLETANLTQGVMVDCSHGNSMKNHRNQPKVIASIVEQIKAGSKVCGVMIKSNLFEGRQDLPSQDALREAGIVDSRPTDALDRSSVESPVMKAGLLRYG</sequence>
<comment type="caution">
    <text evidence="13">The sequence shown here is derived from an EMBL/GenBank/DDBJ whole genome shotgun (WGS) entry which is preliminary data.</text>
</comment>
<evidence type="ECO:0000313" key="13">
    <source>
        <dbReference type="EMBL" id="CAE8676263.1"/>
    </source>
</evidence>
<evidence type="ECO:0000256" key="3">
    <source>
        <dbReference type="ARBA" id="ARBA00007985"/>
    </source>
</evidence>
<keyword evidence="5" id="KW-0028">Amino-acid biosynthesis</keyword>
<organism evidence="13 14">
    <name type="scientific">Polarella glacialis</name>
    <name type="common">Dinoflagellate</name>
    <dbReference type="NCBI Taxonomy" id="89957"/>
    <lineage>
        <taxon>Eukaryota</taxon>
        <taxon>Sar</taxon>
        <taxon>Alveolata</taxon>
        <taxon>Dinophyceae</taxon>
        <taxon>Suessiales</taxon>
        <taxon>Suessiaceae</taxon>
        <taxon>Polarella</taxon>
    </lineage>
</organism>
<reference evidence="13" key="1">
    <citation type="submission" date="2021-02" db="EMBL/GenBank/DDBJ databases">
        <authorList>
            <person name="Dougan E. K."/>
            <person name="Rhodes N."/>
            <person name="Thang M."/>
            <person name="Chan C."/>
        </authorList>
    </citation>
    <scope>NUCLEOTIDE SEQUENCE</scope>
</reference>
<dbReference type="NCBIfam" id="TIGR00034">
    <property type="entry name" value="aroFGH"/>
    <property type="match status" value="1"/>
</dbReference>
<evidence type="ECO:0000256" key="9">
    <source>
        <dbReference type="ARBA" id="ARBA00031349"/>
    </source>
</evidence>
<evidence type="ECO:0000256" key="10">
    <source>
        <dbReference type="ARBA" id="ARBA00032193"/>
    </source>
</evidence>
<evidence type="ECO:0000256" key="7">
    <source>
        <dbReference type="ARBA" id="ARBA00023141"/>
    </source>
</evidence>
<evidence type="ECO:0000256" key="2">
    <source>
        <dbReference type="ARBA" id="ARBA00004688"/>
    </source>
</evidence>
<comment type="catalytic activity">
    <reaction evidence="11">
        <text>D-erythrose 4-phosphate + phosphoenolpyruvate + H2O = 7-phospho-2-dehydro-3-deoxy-D-arabino-heptonate + phosphate</text>
        <dbReference type="Rhea" id="RHEA:14717"/>
        <dbReference type="ChEBI" id="CHEBI:15377"/>
        <dbReference type="ChEBI" id="CHEBI:16897"/>
        <dbReference type="ChEBI" id="CHEBI:43474"/>
        <dbReference type="ChEBI" id="CHEBI:58394"/>
        <dbReference type="ChEBI" id="CHEBI:58702"/>
        <dbReference type="EC" id="2.5.1.54"/>
    </reaction>
</comment>
<keyword evidence="7" id="KW-0057">Aromatic amino acid biosynthesis</keyword>
<evidence type="ECO:0000256" key="6">
    <source>
        <dbReference type="ARBA" id="ARBA00022679"/>
    </source>
</evidence>
<evidence type="ECO:0000256" key="5">
    <source>
        <dbReference type="ARBA" id="ARBA00022605"/>
    </source>
</evidence>
<dbReference type="Pfam" id="PF00793">
    <property type="entry name" value="DAHP_synth_1"/>
    <property type="match status" value="1"/>
</dbReference>
<dbReference type="InterPro" id="IPR006219">
    <property type="entry name" value="DAHP_synth_1"/>
</dbReference>
<name>A0A813JFX5_POLGL</name>
<keyword evidence="6" id="KW-0808">Transferase</keyword>
<evidence type="ECO:0000256" key="8">
    <source>
        <dbReference type="ARBA" id="ARBA00031111"/>
    </source>
</evidence>
<dbReference type="PANTHER" id="PTHR21225">
    <property type="entry name" value="PHOSPHO-2-DEHYDRO-3-DEOXYHEPTONATE ALDOLASE DAHP SYNTHETASE"/>
    <property type="match status" value="1"/>
</dbReference>
<accession>A0A813JFX5</accession>
<comment type="similarity">
    <text evidence="3">Belongs to the class-I DAHP synthase family.</text>
</comment>
<dbReference type="SUPFAM" id="SSF51569">
    <property type="entry name" value="Aldolase"/>
    <property type="match status" value="1"/>
</dbReference>
<comment type="function">
    <text evidence="1">Stereospecific condensation of phosphoenolpyruvate (PEP) and D-erythrose-4-phosphate (E4P) giving rise to 3-deoxy-D-arabino-heptulosonate-7-phosphate (DAHP).</text>
</comment>
<dbReference type="NCBIfam" id="NF009395">
    <property type="entry name" value="PRK12755.1"/>
    <property type="match status" value="1"/>
</dbReference>
<dbReference type="InterPro" id="IPR013785">
    <property type="entry name" value="Aldolase_TIM"/>
</dbReference>
<dbReference type="GO" id="GO:0005737">
    <property type="term" value="C:cytoplasm"/>
    <property type="evidence" value="ECO:0007669"/>
    <property type="project" value="TreeGrafter"/>
</dbReference>
<feature type="non-terminal residue" evidence="13">
    <location>
        <position position="1"/>
    </location>
</feature>
<comment type="pathway">
    <text evidence="2">Metabolic intermediate biosynthesis; chorismate biosynthesis; chorismate from D-erythrose 4-phosphate and phosphoenolpyruvate: step 1/7.</text>
</comment>
<dbReference type="GO" id="GO:0008652">
    <property type="term" value="P:amino acid biosynthetic process"/>
    <property type="evidence" value="ECO:0007669"/>
    <property type="project" value="UniProtKB-KW"/>
</dbReference>
<dbReference type="PANTHER" id="PTHR21225:SF12">
    <property type="entry name" value="PHOSPHO-2-DEHYDRO-3-DEOXYHEPTONATE ALDOLASE, TYROSINE-INHIBITED"/>
    <property type="match status" value="1"/>
</dbReference>
<dbReference type="Proteomes" id="UP000626109">
    <property type="component" value="Unassembled WGS sequence"/>
</dbReference>
<dbReference type="GO" id="GO:0003849">
    <property type="term" value="F:3-deoxy-7-phosphoheptulonate synthase activity"/>
    <property type="evidence" value="ECO:0007669"/>
    <property type="project" value="UniProtKB-EC"/>
</dbReference>
<evidence type="ECO:0000256" key="1">
    <source>
        <dbReference type="ARBA" id="ARBA00003726"/>
    </source>
</evidence>
<protein>
    <recommendedName>
        <fullName evidence="4">3-deoxy-7-phosphoheptulonate synthase</fullName>
        <ecNumber evidence="4">2.5.1.54</ecNumber>
    </recommendedName>
    <alternativeName>
        <fullName evidence="10">3-deoxy-D-arabino-heptulosonate 7-phosphate synthase</fullName>
    </alternativeName>
    <alternativeName>
        <fullName evidence="9">DAHP synthase</fullName>
    </alternativeName>
    <alternativeName>
        <fullName evidence="8">Phospho-2-keto-3-deoxyheptonate aldolase</fullName>
    </alternativeName>
</protein>
<gene>
    <name evidence="13" type="ORF">PGLA2088_LOCUS19786</name>
</gene>
<evidence type="ECO:0000313" key="14">
    <source>
        <dbReference type="Proteomes" id="UP000626109"/>
    </source>
</evidence>